<sequence>MAQNSYKDKDVLQQFNVTLIPKKEIINEYESITPSQESIEEGNPVLNIDCWKESQVLTFNQESGDGIALDKVIDLLHPPRTGKPFMSDYSTPWSNQEEIKQGDSSQELDPLVTSFKLETMCSPTLQACQTEETEIKEISMARESPSYQTAKTTDTHRDESSSAAKVSSSTQAESSPKLTKTTVATFAQDQLIPVTEIKEPSPSLDIRMYSCIECRRGMGAQSHFRTYRKCSLCCYATRCSTAFTKHREFHTSQRHNEIRTRRGKEIKDIRISAPRERKMKDSLMCVCGFISHYGDKAARHLLRCTEKSCYYMTAAAETVKDVAVCGKQESEEDKPRTLPSGEVRQNEEKEEVEVKELDLNNTHETQTTGESSMTLTTKWSVREIKSISQKEAELLPYFLQKRSGKQRQSTKLFDDITELNAENIKSQLMDTSDIVSTVDFAPPTKRLMQLKCRGGVKRLFTRPGRKNTITAATKLFERNLITLIEEEVREKATLSMGLSSLYPKEPQSKV</sequence>
<protein>
    <recommendedName>
        <fullName evidence="2">POGZ/Z280C-D-like double Zinc finger domain-containing protein</fullName>
    </recommendedName>
</protein>
<dbReference type="Proteomes" id="UP000005408">
    <property type="component" value="Unassembled WGS sequence"/>
</dbReference>
<feature type="region of interest" description="Disordered" evidence="1">
    <location>
        <begin position="138"/>
        <end position="179"/>
    </location>
</feature>
<dbReference type="InterPro" id="IPR049589">
    <property type="entry name" value="NXP1_M-like"/>
</dbReference>
<evidence type="ECO:0000256" key="1">
    <source>
        <dbReference type="SAM" id="MobiDB-lite"/>
    </source>
</evidence>
<feature type="domain" description="POGZ/Z280C-D-like double Zinc finger" evidence="2">
    <location>
        <begin position="209"/>
        <end position="247"/>
    </location>
</feature>
<evidence type="ECO:0000313" key="4">
    <source>
        <dbReference type="Proteomes" id="UP000005408"/>
    </source>
</evidence>
<feature type="region of interest" description="Disordered" evidence="1">
    <location>
        <begin position="327"/>
        <end position="350"/>
    </location>
</feature>
<organism evidence="3 4">
    <name type="scientific">Magallana gigas</name>
    <name type="common">Pacific oyster</name>
    <name type="synonym">Crassostrea gigas</name>
    <dbReference type="NCBI Taxonomy" id="29159"/>
    <lineage>
        <taxon>Eukaryota</taxon>
        <taxon>Metazoa</taxon>
        <taxon>Spiralia</taxon>
        <taxon>Lophotrochozoa</taxon>
        <taxon>Mollusca</taxon>
        <taxon>Bivalvia</taxon>
        <taxon>Autobranchia</taxon>
        <taxon>Pteriomorphia</taxon>
        <taxon>Ostreida</taxon>
        <taxon>Ostreoidea</taxon>
        <taxon>Ostreidae</taxon>
        <taxon>Magallana</taxon>
    </lineage>
</organism>
<dbReference type="InterPro" id="IPR057618">
    <property type="entry name" value="Znf_POGZ/Z280C-D-like"/>
</dbReference>
<feature type="compositionally biased region" description="Polar residues" evidence="1">
    <location>
        <begin position="170"/>
        <end position="179"/>
    </location>
</feature>
<proteinExistence type="predicted"/>
<dbReference type="CDD" id="cd21792">
    <property type="entry name" value="Rad21_Rec8_M_NXP1-like"/>
    <property type="match status" value="1"/>
</dbReference>
<name>A0A8W8N305_MAGGI</name>
<reference evidence="3" key="1">
    <citation type="submission" date="2022-08" db="UniProtKB">
        <authorList>
            <consortium name="EnsemblMetazoa"/>
        </authorList>
    </citation>
    <scope>IDENTIFICATION</scope>
    <source>
        <strain evidence="3">05x7-T-G4-1.051#20</strain>
    </source>
</reference>
<evidence type="ECO:0000259" key="2">
    <source>
        <dbReference type="Pfam" id="PF25429"/>
    </source>
</evidence>
<dbReference type="EnsemblMetazoa" id="G4049.4">
    <property type="protein sequence ID" value="G4049.4:cds"/>
    <property type="gene ID" value="G4049"/>
</dbReference>
<dbReference type="Pfam" id="PF25429">
    <property type="entry name" value="zf-POGZ"/>
    <property type="match status" value="1"/>
</dbReference>
<dbReference type="GO" id="GO:0003677">
    <property type="term" value="F:DNA binding"/>
    <property type="evidence" value="ECO:0007669"/>
    <property type="project" value="UniProtKB-KW"/>
</dbReference>
<dbReference type="AlphaFoldDB" id="A0A8W8N305"/>
<keyword evidence="4" id="KW-1185">Reference proteome</keyword>
<evidence type="ECO:0000313" key="3">
    <source>
        <dbReference type="EnsemblMetazoa" id="G4049.4:cds"/>
    </source>
</evidence>
<accession>A0A8W8N305</accession>